<keyword evidence="1" id="KW-0812">Transmembrane</keyword>
<accession>A0A2P2MA14</accession>
<organism evidence="2">
    <name type="scientific">Rhizophora mucronata</name>
    <name type="common">Asiatic mangrove</name>
    <dbReference type="NCBI Taxonomy" id="61149"/>
    <lineage>
        <taxon>Eukaryota</taxon>
        <taxon>Viridiplantae</taxon>
        <taxon>Streptophyta</taxon>
        <taxon>Embryophyta</taxon>
        <taxon>Tracheophyta</taxon>
        <taxon>Spermatophyta</taxon>
        <taxon>Magnoliopsida</taxon>
        <taxon>eudicotyledons</taxon>
        <taxon>Gunneridae</taxon>
        <taxon>Pentapetalae</taxon>
        <taxon>rosids</taxon>
        <taxon>fabids</taxon>
        <taxon>Malpighiales</taxon>
        <taxon>Rhizophoraceae</taxon>
        <taxon>Rhizophora</taxon>
    </lineage>
</organism>
<dbReference type="EMBL" id="GGEC01046576">
    <property type="protein sequence ID" value="MBX27060.1"/>
    <property type="molecule type" value="Transcribed_RNA"/>
</dbReference>
<feature type="transmembrane region" description="Helical" evidence="1">
    <location>
        <begin position="20"/>
        <end position="39"/>
    </location>
</feature>
<dbReference type="AlphaFoldDB" id="A0A2P2MA14"/>
<keyword evidence="1" id="KW-0472">Membrane</keyword>
<name>A0A2P2MA14_RHIMU</name>
<reference evidence="2" key="1">
    <citation type="submission" date="2018-02" db="EMBL/GenBank/DDBJ databases">
        <title>Rhizophora mucronata_Transcriptome.</title>
        <authorList>
            <person name="Meera S.P."/>
            <person name="Sreeshan A."/>
            <person name="Augustine A."/>
        </authorList>
    </citation>
    <scope>NUCLEOTIDE SEQUENCE</scope>
    <source>
        <tissue evidence="2">Leaf</tissue>
    </source>
</reference>
<keyword evidence="1" id="KW-1133">Transmembrane helix</keyword>
<evidence type="ECO:0000256" key="1">
    <source>
        <dbReference type="SAM" id="Phobius"/>
    </source>
</evidence>
<protein>
    <submittedName>
        <fullName evidence="2">3-ketoacyl-CoA thiolase B</fullName>
    </submittedName>
</protein>
<sequence>MFVFGRIPSSTKILTGFSFPVFGSTIFIMGASVATCVFMKNK</sequence>
<proteinExistence type="predicted"/>
<evidence type="ECO:0000313" key="2">
    <source>
        <dbReference type="EMBL" id="MBX27060.1"/>
    </source>
</evidence>